<name>G7K260_MEDTR</name>
<feature type="domain" description="HTH myb-type" evidence="10">
    <location>
        <begin position="73"/>
        <end position="120"/>
    </location>
</feature>
<sequence length="288" mass="32142">MISENSNSNGGDENGDKVKGSWSKTEDETLVKLVKENGARNWSVISNEIPGRSGKSCRLRWCNQLSPTVQHLPFTPAEDSIIIEAHAVHGNKWATISRLLPGRTDNAIKNHWNSTLRRRRTAAPAAVPPVTTIVQRVPTAVPVTVIPTGVMIGKRVNESYDGDYYKDLLSLGTRYKRPCVLVENNSGSRGSREGEETVTEDDDAGNKGVNVVRTSLSLFPPGFLKEEEERKEKQKEIEDFEDSNDDLKLLKNEKLRSMLQRMIAEEVRNYVDKMRLGGGLAPDSTLRK</sequence>
<dbReference type="eggNOG" id="KOG0048">
    <property type="taxonomic scope" value="Eukaryota"/>
</dbReference>
<evidence type="ECO:0000256" key="5">
    <source>
        <dbReference type="ARBA" id="ARBA00023163"/>
    </source>
</evidence>
<feature type="region of interest" description="Disordered" evidence="8">
    <location>
        <begin position="1"/>
        <end position="24"/>
    </location>
</feature>
<feature type="domain" description="HTH myb-type" evidence="10">
    <location>
        <begin position="14"/>
        <end position="69"/>
    </location>
</feature>
<dbReference type="EnsemblPlants" id="AES99620">
    <property type="protein sequence ID" value="AES99620"/>
    <property type="gene ID" value="MTR_5g082910"/>
</dbReference>
<keyword evidence="14" id="KW-1185">Reference proteome</keyword>
<evidence type="ECO:0000256" key="6">
    <source>
        <dbReference type="ARBA" id="ARBA00023242"/>
    </source>
</evidence>
<evidence type="ECO:0000256" key="4">
    <source>
        <dbReference type="ARBA" id="ARBA00023125"/>
    </source>
</evidence>
<keyword evidence="2" id="KW-0677">Repeat</keyword>
<reference evidence="12" key="4">
    <citation type="journal article" date="2018" name="Nat. Plants">
        <title>Whole-genome landscape of Medicago truncatula symbiotic genes.</title>
        <authorList>
            <person name="Pecrix Y."/>
            <person name="Gamas P."/>
            <person name="Carrere S."/>
        </authorList>
    </citation>
    <scope>NUCLEOTIDE SEQUENCE</scope>
    <source>
        <tissue evidence="12">Leaves</tissue>
    </source>
</reference>
<dbReference type="PaxDb" id="3880-AES99620"/>
<reference evidence="11 14" key="2">
    <citation type="journal article" date="2014" name="BMC Genomics">
        <title>An improved genome release (version Mt4.0) for the model legume Medicago truncatula.</title>
        <authorList>
            <person name="Tang H."/>
            <person name="Krishnakumar V."/>
            <person name="Bidwell S."/>
            <person name="Rosen B."/>
            <person name="Chan A."/>
            <person name="Zhou S."/>
            <person name="Gentzbittel L."/>
            <person name="Childs K.L."/>
            <person name="Yandell M."/>
            <person name="Gundlach H."/>
            <person name="Mayer K.F."/>
            <person name="Schwartz D.C."/>
            <person name="Town C.D."/>
        </authorList>
    </citation>
    <scope>GENOME REANNOTATION</scope>
    <source>
        <strain evidence="13 14">cv. Jemalong A17</strain>
    </source>
</reference>
<dbReference type="SMART" id="SM00717">
    <property type="entry name" value="SANT"/>
    <property type="match status" value="2"/>
</dbReference>
<proteinExistence type="predicted"/>
<gene>
    <name evidence="13" type="primary">11423998</name>
    <name evidence="11" type="ordered locus">MTR_5g082910</name>
    <name evidence="12" type="ORF">MtrunA17_Chr5g0437321</name>
</gene>
<comment type="subcellular location">
    <subcellularLocation>
        <location evidence="1">Nucleus</location>
    </subcellularLocation>
</comment>
<keyword evidence="4" id="KW-0238">DNA-binding</keyword>
<dbReference type="InterPro" id="IPR017930">
    <property type="entry name" value="Myb_dom"/>
</dbReference>
<dbReference type="GO" id="GO:0006355">
    <property type="term" value="P:regulation of DNA-templated transcription"/>
    <property type="evidence" value="ECO:0000318"/>
    <property type="project" value="GO_Central"/>
</dbReference>
<feature type="region of interest" description="Disordered" evidence="8">
    <location>
        <begin position="185"/>
        <end position="205"/>
    </location>
</feature>
<dbReference type="AlphaFoldDB" id="G7K260"/>
<evidence type="ECO:0000313" key="14">
    <source>
        <dbReference type="Proteomes" id="UP000002051"/>
    </source>
</evidence>
<keyword evidence="5" id="KW-0804">Transcription</keyword>
<dbReference type="GO" id="GO:0000981">
    <property type="term" value="F:DNA-binding transcription factor activity, RNA polymerase II-specific"/>
    <property type="evidence" value="ECO:0000318"/>
    <property type="project" value="GO_Central"/>
</dbReference>
<reference evidence="11 14" key="1">
    <citation type="journal article" date="2011" name="Nature">
        <title>The Medicago genome provides insight into the evolution of rhizobial symbioses.</title>
        <authorList>
            <person name="Young N.D."/>
            <person name="Debelle F."/>
            <person name="Oldroyd G.E."/>
            <person name="Geurts R."/>
            <person name="Cannon S.B."/>
            <person name="Udvardi M.K."/>
            <person name="Benedito V.A."/>
            <person name="Mayer K.F."/>
            <person name="Gouzy J."/>
            <person name="Schoof H."/>
            <person name="Van de Peer Y."/>
            <person name="Proost S."/>
            <person name="Cook D.R."/>
            <person name="Meyers B.C."/>
            <person name="Spannagl M."/>
            <person name="Cheung F."/>
            <person name="De Mita S."/>
            <person name="Krishnakumar V."/>
            <person name="Gundlach H."/>
            <person name="Zhou S."/>
            <person name="Mudge J."/>
            <person name="Bharti A.K."/>
            <person name="Murray J.D."/>
            <person name="Naoumkina M.A."/>
            <person name="Rosen B."/>
            <person name="Silverstein K.A."/>
            <person name="Tang H."/>
            <person name="Rombauts S."/>
            <person name="Zhao P.X."/>
            <person name="Zhou P."/>
            <person name="Barbe V."/>
            <person name="Bardou P."/>
            <person name="Bechner M."/>
            <person name="Bellec A."/>
            <person name="Berger A."/>
            <person name="Berges H."/>
            <person name="Bidwell S."/>
            <person name="Bisseling T."/>
            <person name="Choisne N."/>
            <person name="Couloux A."/>
            <person name="Denny R."/>
            <person name="Deshpande S."/>
            <person name="Dai X."/>
            <person name="Doyle J.J."/>
            <person name="Dudez A.M."/>
            <person name="Farmer A.D."/>
            <person name="Fouteau S."/>
            <person name="Franken C."/>
            <person name="Gibelin C."/>
            <person name="Gish J."/>
            <person name="Goldstein S."/>
            <person name="Gonzalez A.J."/>
            <person name="Green P.J."/>
            <person name="Hallab A."/>
            <person name="Hartog M."/>
            <person name="Hua A."/>
            <person name="Humphray S.J."/>
            <person name="Jeong D.H."/>
            <person name="Jing Y."/>
            <person name="Jocker A."/>
            <person name="Kenton S.M."/>
            <person name="Kim D.J."/>
            <person name="Klee K."/>
            <person name="Lai H."/>
            <person name="Lang C."/>
            <person name="Lin S."/>
            <person name="Macmil S.L."/>
            <person name="Magdelenat G."/>
            <person name="Matthews L."/>
            <person name="McCorrison J."/>
            <person name="Monaghan E.L."/>
            <person name="Mun J.H."/>
            <person name="Najar F.Z."/>
            <person name="Nicholson C."/>
            <person name="Noirot C."/>
            <person name="O'Bleness M."/>
            <person name="Paule C.R."/>
            <person name="Poulain J."/>
            <person name="Prion F."/>
            <person name="Qin B."/>
            <person name="Qu C."/>
            <person name="Retzel E.F."/>
            <person name="Riddle C."/>
            <person name="Sallet E."/>
            <person name="Samain S."/>
            <person name="Samson N."/>
            <person name="Sanders I."/>
            <person name="Saurat O."/>
            <person name="Scarpelli C."/>
            <person name="Schiex T."/>
            <person name="Segurens B."/>
            <person name="Severin A.J."/>
            <person name="Sherrier D.J."/>
            <person name="Shi R."/>
            <person name="Sims S."/>
            <person name="Singer S.R."/>
            <person name="Sinharoy S."/>
            <person name="Sterck L."/>
            <person name="Viollet A."/>
            <person name="Wang B.B."/>
            <person name="Wang K."/>
            <person name="Wang M."/>
            <person name="Wang X."/>
            <person name="Warfsmann J."/>
            <person name="Weissenbach J."/>
            <person name="White D.D."/>
            <person name="White J.D."/>
            <person name="Wiley G.B."/>
            <person name="Wincker P."/>
            <person name="Xing Y."/>
            <person name="Yang L."/>
            <person name="Yao Z."/>
            <person name="Ying F."/>
            <person name="Zhai J."/>
            <person name="Zhou L."/>
            <person name="Zuber A."/>
            <person name="Denarie J."/>
            <person name="Dixon R.A."/>
            <person name="May G.D."/>
            <person name="Schwartz D.C."/>
            <person name="Rogers J."/>
            <person name="Quetier F."/>
            <person name="Town C.D."/>
            <person name="Roe B.A."/>
        </authorList>
    </citation>
    <scope>NUCLEOTIDE SEQUENCE [LARGE SCALE GENOMIC DNA]</scope>
    <source>
        <strain evidence="11">A17</strain>
        <strain evidence="13 14">cv. Jemalong A17</strain>
    </source>
</reference>
<dbReference type="Proteomes" id="UP000002051">
    <property type="component" value="Chromosome 5"/>
</dbReference>
<dbReference type="FunFam" id="1.10.10.60:FF:000060">
    <property type="entry name" value="MYB transcription factor"/>
    <property type="match status" value="1"/>
</dbReference>
<feature type="domain" description="Myb-like" evidence="9">
    <location>
        <begin position="66"/>
        <end position="116"/>
    </location>
</feature>
<feature type="coiled-coil region" evidence="7">
    <location>
        <begin position="223"/>
        <end position="253"/>
    </location>
</feature>
<dbReference type="SMR" id="G7K260"/>
<dbReference type="Gramene" id="rna32657">
    <property type="protein sequence ID" value="RHN57154.1"/>
    <property type="gene ID" value="gene32657"/>
</dbReference>
<evidence type="ECO:0000256" key="7">
    <source>
        <dbReference type="SAM" id="Coils"/>
    </source>
</evidence>
<feature type="compositionally biased region" description="Low complexity" evidence="8">
    <location>
        <begin position="1"/>
        <end position="11"/>
    </location>
</feature>
<evidence type="ECO:0000259" key="10">
    <source>
        <dbReference type="PROSITE" id="PS51294"/>
    </source>
</evidence>
<dbReference type="OMA" id="WSVISNE"/>
<dbReference type="GO" id="GO:0000978">
    <property type="term" value="F:RNA polymerase II cis-regulatory region sequence-specific DNA binding"/>
    <property type="evidence" value="ECO:0000318"/>
    <property type="project" value="GO_Central"/>
</dbReference>
<dbReference type="FunFam" id="1.10.10.60:FF:000344">
    <property type="entry name" value="Transcription factor MYB44"/>
    <property type="match status" value="1"/>
</dbReference>
<dbReference type="GO" id="GO:0005634">
    <property type="term" value="C:nucleus"/>
    <property type="evidence" value="ECO:0000318"/>
    <property type="project" value="GO_Central"/>
</dbReference>
<dbReference type="PANTHER" id="PTHR45614:SF82">
    <property type="entry name" value="OS01G0977300 PROTEIN"/>
    <property type="match status" value="1"/>
</dbReference>
<dbReference type="PROSITE" id="PS50090">
    <property type="entry name" value="MYB_LIKE"/>
    <property type="match status" value="2"/>
</dbReference>
<evidence type="ECO:0000256" key="1">
    <source>
        <dbReference type="ARBA" id="ARBA00004123"/>
    </source>
</evidence>
<dbReference type="Proteomes" id="UP000265566">
    <property type="component" value="Chromosome 5"/>
</dbReference>
<feature type="compositionally biased region" description="Basic and acidic residues" evidence="8">
    <location>
        <begin position="14"/>
        <end position="24"/>
    </location>
</feature>
<dbReference type="Gene3D" id="1.10.10.60">
    <property type="entry name" value="Homeodomain-like"/>
    <property type="match status" value="2"/>
</dbReference>
<dbReference type="Pfam" id="PF00249">
    <property type="entry name" value="Myb_DNA-binding"/>
    <property type="match status" value="2"/>
</dbReference>
<dbReference type="InterPro" id="IPR050560">
    <property type="entry name" value="MYB_TF"/>
</dbReference>
<dbReference type="CDD" id="cd00167">
    <property type="entry name" value="SANT"/>
    <property type="match status" value="2"/>
</dbReference>
<reference evidence="13" key="3">
    <citation type="submission" date="2015-04" db="UniProtKB">
        <authorList>
            <consortium name="EnsemblPlants"/>
        </authorList>
    </citation>
    <scope>IDENTIFICATION</scope>
    <source>
        <strain evidence="13">cv. Jemalong A17</strain>
    </source>
</reference>
<dbReference type="EMBL" id="CM001221">
    <property type="protein sequence ID" value="AES99620.1"/>
    <property type="molecule type" value="Genomic_DNA"/>
</dbReference>
<evidence type="ECO:0000259" key="9">
    <source>
        <dbReference type="PROSITE" id="PS50090"/>
    </source>
</evidence>
<organism evidence="11 14">
    <name type="scientific">Medicago truncatula</name>
    <name type="common">Barrel medic</name>
    <name type="synonym">Medicago tribuloides</name>
    <dbReference type="NCBI Taxonomy" id="3880"/>
    <lineage>
        <taxon>Eukaryota</taxon>
        <taxon>Viridiplantae</taxon>
        <taxon>Streptophyta</taxon>
        <taxon>Embryophyta</taxon>
        <taxon>Tracheophyta</taxon>
        <taxon>Spermatophyta</taxon>
        <taxon>Magnoliopsida</taxon>
        <taxon>eudicotyledons</taxon>
        <taxon>Gunneridae</taxon>
        <taxon>Pentapetalae</taxon>
        <taxon>rosids</taxon>
        <taxon>fabids</taxon>
        <taxon>Fabales</taxon>
        <taxon>Fabaceae</taxon>
        <taxon>Papilionoideae</taxon>
        <taxon>50 kb inversion clade</taxon>
        <taxon>NPAAA clade</taxon>
        <taxon>Hologalegina</taxon>
        <taxon>IRL clade</taxon>
        <taxon>Trifolieae</taxon>
        <taxon>Medicago</taxon>
    </lineage>
</organism>
<dbReference type="PROSITE" id="PS51294">
    <property type="entry name" value="HTH_MYB"/>
    <property type="match status" value="2"/>
</dbReference>
<dbReference type="InterPro" id="IPR001005">
    <property type="entry name" value="SANT/Myb"/>
</dbReference>
<keyword evidence="3" id="KW-0805">Transcription regulation</keyword>
<keyword evidence="7" id="KW-0175">Coiled coil</keyword>
<evidence type="ECO:0000313" key="11">
    <source>
        <dbReference type="EMBL" id="AES99620.1"/>
    </source>
</evidence>
<keyword evidence="6" id="KW-0539">Nucleus</keyword>
<evidence type="ECO:0000313" key="12">
    <source>
        <dbReference type="EMBL" id="RHN57154.1"/>
    </source>
</evidence>
<dbReference type="PANTHER" id="PTHR45614">
    <property type="entry name" value="MYB PROTEIN-RELATED"/>
    <property type="match status" value="1"/>
</dbReference>
<dbReference type="EMBL" id="PSQE01000005">
    <property type="protein sequence ID" value="RHN57154.1"/>
    <property type="molecule type" value="Genomic_DNA"/>
</dbReference>
<evidence type="ECO:0000256" key="8">
    <source>
        <dbReference type="SAM" id="MobiDB-lite"/>
    </source>
</evidence>
<dbReference type="SUPFAM" id="SSF46689">
    <property type="entry name" value="Homeodomain-like"/>
    <property type="match status" value="1"/>
</dbReference>
<protein>
    <submittedName>
        <fullName evidence="11">Myb transcription factor</fullName>
    </submittedName>
    <submittedName>
        <fullName evidence="12">Putative transcription factor MYB-HB-like family</fullName>
    </submittedName>
</protein>
<evidence type="ECO:0000256" key="3">
    <source>
        <dbReference type="ARBA" id="ARBA00023015"/>
    </source>
</evidence>
<feature type="domain" description="Myb-like" evidence="9">
    <location>
        <begin position="14"/>
        <end position="65"/>
    </location>
</feature>
<dbReference type="OrthoDB" id="2143914at2759"/>
<evidence type="ECO:0000313" key="13">
    <source>
        <dbReference type="EnsemblPlants" id="AES99620"/>
    </source>
</evidence>
<dbReference type="KEGG" id="mtr:11423998"/>
<accession>G7K260</accession>
<evidence type="ECO:0000256" key="2">
    <source>
        <dbReference type="ARBA" id="ARBA00022737"/>
    </source>
</evidence>
<dbReference type="InterPro" id="IPR009057">
    <property type="entry name" value="Homeodomain-like_sf"/>
</dbReference>
<dbReference type="HOGENOM" id="CLU_028567_14_2_1"/>